<dbReference type="InterPro" id="IPR010432">
    <property type="entry name" value="RDD"/>
</dbReference>
<evidence type="ECO:0000256" key="1">
    <source>
        <dbReference type="ARBA" id="ARBA00004141"/>
    </source>
</evidence>
<evidence type="ECO:0000259" key="7">
    <source>
        <dbReference type="Pfam" id="PF06271"/>
    </source>
</evidence>
<dbReference type="PANTHER" id="PTHR38480:SF1">
    <property type="entry name" value="SLR0254 PROTEIN"/>
    <property type="match status" value="1"/>
</dbReference>
<feature type="transmembrane region" description="Helical" evidence="6">
    <location>
        <begin position="53"/>
        <end position="76"/>
    </location>
</feature>
<evidence type="ECO:0000256" key="5">
    <source>
        <dbReference type="SAM" id="MobiDB-lite"/>
    </source>
</evidence>
<evidence type="ECO:0000256" key="3">
    <source>
        <dbReference type="ARBA" id="ARBA00022989"/>
    </source>
</evidence>
<feature type="transmembrane region" description="Helical" evidence="6">
    <location>
        <begin position="82"/>
        <end position="100"/>
    </location>
</feature>
<dbReference type="Pfam" id="PF06271">
    <property type="entry name" value="RDD"/>
    <property type="match status" value="1"/>
</dbReference>
<evidence type="ECO:0000313" key="8">
    <source>
        <dbReference type="EMBL" id="GHF15678.1"/>
    </source>
</evidence>
<keyword evidence="3 6" id="KW-1133">Transmembrane helix</keyword>
<accession>A0A8J3M0Z4</accession>
<gene>
    <name evidence="8" type="ORF">GCM10011600_15900</name>
</gene>
<feature type="compositionally biased region" description="Basic and acidic residues" evidence="5">
    <location>
        <begin position="285"/>
        <end position="296"/>
    </location>
</feature>
<comment type="subcellular location">
    <subcellularLocation>
        <location evidence="1">Membrane</location>
        <topology evidence="1">Multi-pass membrane protein</topology>
    </subcellularLocation>
</comment>
<feature type="domain" description="RDD" evidence="7">
    <location>
        <begin position="45"/>
        <end position="169"/>
    </location>
</feature>
<evidence type="ECO:0000256" key="4">
    <source>
        <dbReference type="ARBA" id="ARBA00023136"/>
    </source>
</evidence>
<comment type="caution">
    <text evidence="8">The sequence shown here is derived from an EMBL/GenBank/DDBJ whole genome shotgun (WGS) entry which is preliminary data.</text>
</comment>
<keyword evidence="2 6" id="KW-0812">Transmembrane</keyword>
<dbReference type="Proteomes" id="UP000617531">
    <property type="component" value="Unassembled WGS sequence"/>
</dbReference>
<keyword evidence="9" id="KW-1185">Reference proteome</keyword>
<protein>
    <recommendedName>
        <fullName evidence="7">RDD domain-containing protein</fullName>
    </recommendedName>
</protein>
<dbReference type="GO" id="GO:0016020">
    <property type="term" value="C:membrane"/>
    <property type="evidence" value="ECO:0007669"/>
    <property type="project" value="UniProtKB-SubCell"/>
</dbReference>
<reference evidence="8" key="1">
    <citation type="journal article" date="2014" name="Int. J. Syst. Evol. Microbiol.">
        <title>Complete genome sequence of Corynebacterium casei LMG S-19264T (=DSM 44701T), isolated from a smear-ripened cheese.</title>
        <authorList>
            <consortium name="US DOE Joint Genome Institute (JGI-PGF)"/>
            <person name="Walter F."/>
            <person name="Albersmeier A."/>
            <person name="Kalinowski J."/>
            <person name="Ruckert C."/>
        </authorList>
    </citation>
    <scope>NUCLEOTIDE SEQUENCE</scope>
    <source>
        <strain evidence="8">CGMCC 1.16548</strain>
    </source>
</reference>
<evidence type="ECO:0000256" key="2">
    <source>
        <dbReference type="ARBA" id="ARBA00022692"/>
    </source>
</evidence>
<proteinExistence type="predicted"/>
<dbReference type="PANTHER" id="PTHR38480">
    <property type="entry name" value="SLR0254 PROTEIN"/>
    <property type="match status" value="1"/>
</dbReference>
<name>A0A8J3M0Z4_9MICO</name>
<keyword evidence="4 6" id="KW-0472">Membrane</keyword>
<dbReference type="EMBL" id="BNAI01000002">
    <property type="protein sequence ID" value="GHF15678.1"/>
    <property type="molecule type" value="Genomic_DNA"/>
</dbReference>
<feature type="region of interest" description="Disordered" evidence="5">
    <location>
        <begin position="279"/>
        <end position="306"/>
    </location>
</feature>
<organism evidence="8 9">
    <name type="scientific">Pseudolysinimonas yzui</name>
    <dbReference type="NCBI Taxonomy" id="2708254"/>
    <lineage>
        <taxon>Bacteria</taxon>
        <taxon>Bacillati</taxon>
        <taxon>Actinomycetota</taxon>
        <taxon>Actinomycetes</taxon>
        <taxon>Micrococcales</taxon>
        <taxon>Microbacteriaceae</taxon>
        <taxon>Pseudolysinimonas</taxon>
    </lineage>
</organism>
<evidence type="ECO:0000313" key="9">
    <source>
        <dbReference type="Proteomes" id="UP000617531"/>
    </source>
</evidence>
<reference evidence="8" key="2">
    <citation type="submission" date="2020-09" db="EMBL/GenBank/DDBJ databases">
        <authorList>
            <person name="Sun Q."/>
            <person name="Zhou Y."/>
        </authorList>
    </citation>
    <scope>NUCLEOTIDE SEQUENCE</scope>
    <source>
        <strain evidence="8">CGMCC 1.16548</strain>
    </source>
</reference>
<evidence type="ECO:0000256" key="6">
    <source>
        <dbReference type="SAM" id="Phobius"/>
    </source>
</evidence>
<sequence>MHWKDIDMAADPDSEWIDDYAPGEEGTLTGEAVTLDLHPTGFLLRALGALLDVVANVIVFVVLLTIQSIAFFSLGVEEAVRSALSVVTLVLCLVGIPITVETLTKGKSLGKLAIGGRIVRLDGGSINLRHAAIRALVGVFEFYTTLGGAAALCGLLTPRTQRLGDLAAGTYCQYERVSGTVLPLFGIPPQLAEWAHIVDVARMPTQLSRRIGQFLAQAPQYDPERRARIAAELAAEAQVFVAPVPPVSAELFLAGVTVVRREREAEALRLERERLTTLQPALRGTPHDFPLRDDSPVGRGRRERVQ</sequence>
<dbReference type="AlphaFoldDB" id="A0A8J3M0Z4"/>